<feature type="transmembrane region" description="Helical" evidence="5">
    <location>
        <begin position="5"/>
        <end position="23"/>
    </location>
</feature>
<gene>
    <name evidence="6" type="ORF">AOC36_00630</name>
</gene>
<feature type="transmembrane region" description="Helical" evidence="5">
    <location>
        <begin position="29"/>
        <end position="47"/>
    </location>
</feature>
<dbReference type="GO" id="GO:0005886">
    <property type="term" value="C:plasma membrane"/>
    <property type="evidence" value="ECO:0007669"/>
    <property type="project" value="UniProtKB-SubCell"/>
</dbReference>
<comment type="subcellular location">
    <subcellularLocation>
        <location evidence="1">Cell membrane</location>
        <topology evidence="1">Multi-pass membrane protein</topology>
    </subcellularLocation>
</comment>
<dbReference type="GO" id="GO:0005524">
    <property type="term" value="F:ATP binding"/>
    <property type="evidence" value="ECO:0007669"/>
    <property type="project" value="InterPro"/>
</dbReference>
<sequence length="88" mass="10143">MSNLIATIILIVIFVVVFIILPVLAIQLFVYLAPVILVVYILYKIFAPKRQAEQRTRTHYNEPPRNTSADDVVDVEFTVHEVKDDDEE</sequence>
<keyword evidence="2 5" id="KW-0812">Transmembrane</keyword>
<organism evidence="6 7">
    <name type="scientific">Erysipelothrix larvae</name>
    <dbReference type="NCBI Taxonomy" id="1514105"/>
    <lineage>
        <taxon>Bacteria</taxon>
        <taxon>Bacillati</taxon>
        <taxon>Bacillota</taxon>
        <taxon>Erysipelotrichia</taxon>
        <taxon>Erysipelotrichales</taxon>
        <taxon>Erysipelotrichaceae</taxon>
        <taxon>Erysipelothrix</taxon>
    </lineage>
</organism>
<evidence type="ECO:0000256" key="2">
    <source>
        <dbReference type="ARBA" id="ARBA00022692"/>
    </source>
</evidence>
<evidence type="ECO:0000313" key="6">
    <source>
        <dbReference type="EMBL" id="AMC92549.1"/>
    </source>
</evidence>
<name>A0A0X8GYG9_9FIRM</name>
<dbReference type="STRING" id="1514105.AOC36_00630"/>
<proteinExistence type="predicted"/>
<protein>
    <submittedName>
        <fullName evidence="6">Uncharacterized protein</fullName>
    </submittedName>
</protein>
<dbReference type="SUPFAM" id="SSF90123">
    <property type="entry name" value="ABC transporter transmembrane region"/>
    <property type="match status" value="1"/>
</dbReference>
<dbReference type="InterPro" id="IPR036640">
    <property type="entry name" value="ABC1_TM_sf"/>
</dbReference>
<keyword evidence="3 5" id="KW-1133">Transmembrane helix</keyword>
<dbReference type="KEGG" id="erl:AOC36_00630"/>
<accession>A0A0X8GYG9</accession>
<reference evidence="6 7" key="1">
    <citation type="submission" date="2015-10" db="EMBL/GenBank/DDBJ databases">
        <title>Erysipelothrix larvae sp. LV19 isolated from the larval gut of the rhinoceros beetle, Trypoxylus dichotomus.</title>
        <authorList>
            <person name="Lim S."/>
            <person name="Kim B.-C."/>
        </authorList>
    </citation>
    <scope>NUCLEOTIDE SEQUENCE [LARGE SCALE GENOMIC DNA]</scope>
    <source>
        <strain evidence="6 7">LV19</strain>
    </source>
</reference>
<dbReference type="EMBL" id="CP013213">
    <property type="protein sequence ID" value="AMC92549.1"/>
    <property type="molecule type" value="Genomic_DNA"/>
</dbReference>
<dbReference type="RefSeq" id="WP_067629936.1">
    <property type="nucleotide sequence ID" value="NZ_CP013213.1"/>
</dbReference>
<evidence type="ECO:0000256" key="3">
    <source>
        <dbReference type="ARBA" id="ARBA00022989"/>
    </source>
</evidence>
<dbReference type="Proteomes" id="UP000063781">
    <property type="component" value="Chromosome"/>
</dbReference>
<dbReference type="AlphaFoldDB" id="A0A0X8GYG9"/>
<keyword evidence="7" id="KW-1185">Reference proteome</keyword>
<evidence type="ECO:0000256" key="1">
    <source>
        <dbReference type="ARBA" id="ARBA00004651"/>
    </source>
</evidence>
<evidence type="ECO:0000256" key="5">
    <source>
        <dbReference type="SAM" id="Phobius"/>
    </source>
</evidence>
<keyword evidence="4 5" id="KW-0472">Membrane</keyword>
<evidence type="ECO:0000313" key="7">
    <source>
        <dbReference type="Proteomes" id="UP000063781"/>
    </source>
</evidence>
<evidence type="ECO:0000256" key="4">
    <source>
        <dbReference type="ARBA" id="ARBA00023136"/>
    </source>
</evidence>